<dbReference type="InterPro" id="IPR028082">
    <property type="entry name" value="Peripla_BP_I"/>
</dbReference>
<dbReference type="EMBL" id="JBHUPA010000001">
    <property type="protein sequence ID" value="MFD2960438.1"/>
    <property type="molecule type" value="Genomic_DNA"/>
</dbReference>
<dbReference type="Gene3D" id="3.40.50.2300">
    <property type="match status" value="2"/>
</dbReference>
<dbReference type="InterPro" id="IPR010982">
    <property type="entry name" value="Lambda_DNA-bd_dom_sf"/>
</dbReference>
<protein>
    <submittedName>
        <fullName evidence="5">LacI family DNA-binding transcriptional regulator</fullName>
    </submittedName>
</protein>
<organism evidence="5 6">
    <name type="scientific">Olivibacter jilunii</name>
    <dbReference type="NCBI Taxonomy" id="985016"/>
    <lineage>
        <taxon>Bacteria</taxon>
        <taxon>Pseudomonadati</taxon>
        <taxon>Bacteroidota</taxon>
        <taxon>Sphingobacteriia</taxon>
        <taxon>Sphingobacteriales</taxon>
        <taxon>Sphingobacteriaceae</taxon>
        <taxon>Olivibacter</taxon>
    </lineage>
</organism>
<dbReference type="Gene3D" id="1.10.260.40">
    <property type="entry name" value="lambda repressor-like DNA-binding domains"/>
    <property type="match status" value="1"/>
</dbReference>
<dbReference type="CDD" id="cd01392">
    <property type="entry name" value="HTH_LacI"/>
    <property type="match status" value="1"/>
</dbReference>
<proteinExistence type="predicted"/>
<feature type="domain" description="HTH lacI-type" evidence="4">
    <location>
        <begin position="4"/>
        <end position="58"/>
    </location>
</feature>
<evidence type="ECO:0000313" key="6">
    <source>
        <dbReference type="Proteomes" id="UP001597560"/>
    </source>
</evidence>
<reference evidence="6" key="1">
    <citation type="journal article" date="2019" name="Int. J. Syst. Evol. Microbiol.">
        <title>The Global Catalogue of Microorganisms (GCM) 10K type strain sequencing project: providing services to taxonomists for standard genome sequencing and annotation.</title>
        <authorList>
            <consortium name="The Broad Institute Genomics Platform"/>
            <consortium name="The Broad Institute Genome Sequencing Center for Infectious Disease"/>
            <person name="Wu L."/>
            <person name="Ma J."/>
        </authorList>
    </citation>
    <scope>NUCLEOTIDE SEQUENCE [LARGE SCALE GENOMIC DNA]</scope>
    <source>
        <strain evidence="6">KCTC 23098</strain>
    </source>
</reference>
<dbReference type="Proteomes" id="UP001597560">
    <property type="component" value="Unassembled WGS sequence"/>
</dbReference>
<evidence type="ECO:0000256" key="2">
    <source>
        <dbReference type="ARBA" id="ARBA00023125"/>
    </source>
</evidence>
<keyword evidence="2 5" id="KW-0238">DNA-binding</keyword>
<evidence type="ECO:0000256" key="1">
    <source>
        <dbReference type="ARBA" id="ARBA00023015"/>
    </source>
</evidence>
<evidence type="ECO:0000313" key="5">
    <source>
        <dbReference type="EMBL" id="MFD2960438.1"/>
    </source>
</evidence>
<dbReference type="CDD" id="cd06267">
    <property type="entry name" value="PBP1_LacI_sugar_binding-like"/>
    <property type="match status" value="1"/>
</dbReference>
<dbReference type="Pfam" id="PF13377">
    <property type="entry name" value="Peripla_BP_3"/>
    <property type="match status" value="1"/>
</dbReference>
<gene>
    <name evidence="5" type="ORF">ACFS6J_01480</name>
</gene>
<dbReference type="SMART" id="SM00354">
    <property type="entry name" value="HTH_LACI"/>
    <property type="match status" value="1"/>
</dbReference>
<comment type="caution">
    <text evidence="5">The sequence shown here is derived from an EMBL/GenBank/DDBJ whole genome shotgun (WGS) entry which is preliminary data.</text>
</comment>
<dbReference type="InterPro" id="IPR000843">
    <property type="entry name" value="HTH_LacI"/>
</dbReference>
<dbReference type="GO" id="GO:0003677">
    <property type="term" value="F:DNA binding"/>
    <property type="evidence" value="ECO:0007669"/>
    <property type="project" value="UniProtKB-KW"/>
</dbReference>
<accession>A0ABW6AW82</accession>
<dbReference type="InterPro" id="IPR046335">
    <property type="entry name" value="LacI/GalR-like_sensor"/>
</dbReference>
<sequence>MSQINIKKLAAALGLSTSTVSRAFRNNSDINPLTKERILRMADELGYSPNLYASNLRESKSKTIAIIIPEFDNNFFSQAIKGIEQQARRNGYHTLIYVTEDDVKQEATFIRSLCNGRVEGVVMSASGEGLKHVHLNMLKERGIPLVFFDRCYEDVEATCVTGNDYESSYEATLHLIMNGCKRIAYLVVNKNVSIGKIRMQGYLDALKSAGLPCEDELIIECTNDKEEIYKSIKRSFEKMKPDGAFASVERLAMTTLRYCADVKLEIPSDFKLVCFSCLEIADMLNPPLSTIKQPAFEMGKRAAEILFEALCNKESVTEKQVILLPSTIIPRKSTAVVNNTKAIGL</sequence>
<dbReference type="PANTHER" id="PTHR30146:SF109">
    <property type="entry name" value="HTH-TYPE TRANSCRIPTIONAL REGULATOR GALS"/>
    <property type="match status" value="1"/>
</dbReference>
<dbReference type="PROSITE" id="PS50932">
    <property type="entry name" value="HTH_LACI_2"/>
    <property type="match status" value="1"/>
</dbReference>
<dbReference type="SUPFAM" id="SSF53822">
    <property type="entry name" value="Periplasmic binding protein-like I"/>
    <property type="match status" value="1"/>
</dbReference>
<evidence type="ECO:0000259" key="4">
    <source>
        <dbReference type="PROSITE" id="PS50932"/>
    </source>
</evidence>
<dbReference type="PANTHER" id="PTHR30146">
    <property type="entry name" value="LACI-RELATED TRANSCRIPTIONAL REPRESSOR"/>
    <property type="match status" value="1"/>
</dbReference>
<evidence type="ECO:0000256" key="3">
    <source>
        <dbReference type="ARBA" id="ARBA00023163"/>
    </source>
</evidence>
<dbReference type="Pfam" id="PF00356">
    <property type="entry name" value="LacI"/>
    <property type="match status" value="1"/>
</dbReference>
<keyword evidence="6" id="KW-1185">Reference proteome</keyword>
<dbReference type="SUPFAM" id="SSF47413">
    <property type="entry name" value="lambda repressor-like DNA-binding domains"/>
    <property type="match status" value="1"/>
</dbReference>
<keyword evidence="1" id="KW-0805">Transcription regulation</keyword>
<name>A0ABW6AW82_9SPHI</name>
<keyword evidence="3" id="KW-0804">Transcription</keyword>
<dbReference type="RefSeq" id="WP_013667150.1">
    <property type="nucleotide sequence ID" value="NZ_JBHUPA010000001.1"/>
</dbReference>